<dbReference type="AlphaFoldDB" id="A0A8H3WUV4"/>
<dbReference type="InterPro" id="IPR002610">
    <property type="entry name" value="Peptidase_S54_rhomboid-like"/>
</dbReference>
<feature type="transmembrane region" description="Helical" evidence="10">
    <location>
        <begin position="426"/>
        <end position="450"/>
    </location>
</feature>
<organism evidence="13 14">
    <name type="scientific">Colletotrichum asianum</name>
    <dbReference type="NCBI Taxonomy" id="702518"/>
    <lineage>
        <taxon>Eukaryota</taxon>
        <taxon>Fungi</taxon>
        <taxon>Dikarya</taxon>
        <taxon>Ascomycota</taxon>
        <taxon>Pezizomycotina</taxon>
        <taxon>Sordariomycetes</taxon>
        <taxon>Hypocreomycetidae</taxon>
        <taxon>Glomerellales</taxon>
        <taxon>Glomerellaceae</taxon>
        <taxon>Colletotrichum</taxon>
        <taxon>Colletotrichum gloeosporioides species complex</taxon>
    </lineage>
</organism>
<dbReference type="InterPro" id="IPR035952">
    <property type="entry name" value="Rhomboid-like_sf"/>
</dbReference>
<keyword evidence="14" id="KW-1185">Reference proteome</keyword>
<keyword evidence="5 10" id="KW-0812">Transmembrane</keyword>
<dbReference type="Pfam" id="PF01694">
    <property type="entry name" value="Rhomboid"/>
    <property type="match status" value="1"/>
</dbReference>
<accession>A0A8H3WUV4</accession>
<feature type="transmembrane region" description="Helical" evidence="10">
    <location>
        <begin position="552"/>
        <end position="576"/>
    </location>
</feature>
<sequence length="606" mass="66556">MASNDYYHGGKPPSASPPPAAYYAGSAYNNIPSTSSTPAPPYSQISQTPGASHPPPPRVNTVSPFETVFDDHVYPVDSTQDGFRHNANGTPQQNMSPQAANNPQRMNTVHTVNTVSSVYSSDNPNDPRNMQPLPPLPQQPTAYHRDGAYNQHDGVYDQHSAYAQPNPYAQDTAYYGNQAVSPDSSRPHVADDIPLQSRQETQPKDVEMNDNDHVYDAPQGSRRSKSRRDKSKVGFGQLGMFGADRKGIPWVVYVFTLVQVAVFIAEIVKNAQLTGSPIMTKPSFNPMIGPSTYVMINMGARYVACMHNVKGIQDSNTSFTWPCPNSTSSDANNPSNQCGLGDLCGFGGVPEPKFEGLDQSPEPDQWFRFITPIFLHAGLIHIGFNLLLQMTIGKEMEIAIGSIRFFLVYVSAGIFGNVMGANYAGVMTASTGASGALFGVIALTLLDLLYSWKDRRSPVKDLMFIMLDIVISFVLGLLPGLDNFAHIGGFLMGLALGICVLHSPNSLRRRLGTDPSYASMQLNPANQGAGPSFLRNPVGFFKGRKPLWWAWWLVRAGFLLTVIIVFIVLLNNFYVYHNTCSWCKYLSCIPVNNWCELDDFKLTKSS</sequence>
<dbReference type="EC" id="3.4.21.105" evidence="10"/>
<comment type="similarity">
    <text evidence="3 10">Belongs to the peptidase S54 family.</text>
</comment>
<feature type="transmembrane region" description="Helical" evidence="10">
    <location>
        <begin position="366"/>
        <end position="388"/>
    </location>
</feature>
<evidence type="ECO:0000256" key="8">
    <source>
        <dbReference type="ARBA" id="ARBA00022989"/>
    </source>
</evidence>
<dbReference type="PANTHER" id="PTHR22936">
    <property type="entry name" value="RHOMBOID-RELATED"/>
    <property type="match status" value="1"/>
</dbReference>
<evidence type="ECO:0000259" key="12">
    <source>
        <dbReference type="Pfam" id="PF01694"/>
    </source>
</evidence>
<feature type="region of interest" description="Disordered" evidence="11">
    <location>
        <begin position="75"/>
        <end position="103"/>
    </location>
</feature>
<feature type="compositionally biased region" description="Basic and acidic residues" evidence="11">
    <location>
        <begin position="201"/>
        <end position="215"/>
    </location>
</feature>
<feature type="region of interest" description="Disordered" evidence="11">
    <location>
        <begin position="116"/>
        <end position="152"/>
    </location>
</feature>
<dbReference type="SUPFAM" id="SSF144091">
    <property type="entry name" value="Rhomboid-like"/>
    <property type="match status" value="1"/>
</dbReference>
<comment type="caution">
    <text evidence="13">The sequence shown here is derived from an EMBL/GenBank/DDBJ whole genome shotgun (WGS) entry which is preliminary data.</text>
</comment>
<evidence type="ECO:0000313" key="13">
    <source>
        <dbReference type="EMBL" id="KAF0331592.1"/>
    </source>
</evidence>
<keyword evidence="4 10" id="KW-0645">Protease</keyword>
<comment type="subcellular location">
    <subcellularLocation>
        <location evidence="2 10">Membrane</location>
        <topology evidence="2 10">Multi-pass membrane protein</topology>
    </subcellularLocation>
</comment>
<feature type="transmembrane region" description="Helical" evidence="10">
    <location>
        <begin position="400"/>
        <end position="420"/>
    </location>
</feature>
<evidence type="ECO:0000256" key="2">
    <source>
        <dbReference type="ARBA" id="ARBA00004141"/>
    </source>
</evidence>
<evidence type="ECO:0000256" key="3">
    <source>
        <dbReference type="ARBA" id="ARBA00009045"/>
    </source>
</evidence>
<evidence type="ECO:0000256" key="5">
    <source>
        <dbReference type="ARBA" id="ARBA00022692"/>
    </source>
</evidence>
<protein>
    <recommendedName>
        <fullName evidence="10">Rhomboid-type serine protease</fullName>
        <ecNumber evidence="10">3.4.21.105</ecNumber>
    </recommendedName>
</protein>
<evidence type="ECO:0000256" key="7">
    <source>
        <dbReference type="ARBA" id="ARBA00022825"/>
    </source>
</evidence>
<evidence type="ECO:0000313" key="14">
    <source>
        <dbReference type="Proteomes" id="UP000434172"/>
    </source>
</evidence>
<feature type="compositionally biased region" description="Polar residues" evidence="11">
    <location>
        <begin position="77"/>
        <end position="103"/>
    </location>
</feature>
<keyword evidence="6 10" id="KW-0378">Hydrolase</keyword>
<dbReference type="EMBL" id="WOWK01000003">
    <property type="protein sequence ID" value="KAF0331592.1"/>
    <property type="molecule type" value="Genomic_DNA"/>
</dbReference>
<evidence type="ECO:0000256" key="4">
    <source>
        <dbReference type="ARBA" id="ARBA00022670"/>
    </source>
</evidence>
<feature type="transmembrane region" description="Helical" evidence="10">
    <location>
        <begin position="462"/>
        <end position="478"/>
    </location>
</feature>
<proteinExistence type="inferred from homology"/>
<dbReference type="GO" id="GO:0016020">
    <property type="term" value="C:membrane"/>
    <property type="evidence" value="ECO:0007669"/>
    <property type="project" value="UniProtKB-SubCell"/>
</dbReference>
<reference evidence="13 14" key="1">
    <citation type="submission" date="2019-12" db="EMBL/GenBank/DDBJ databases">
        <title>A genome sequence resource for the geographically widespread anthracnose pathogen Colletotrichum asianum.</title>
        <authorList>
            <person name="Meng Y."/>
        </authorList>
    </citation>
    <scope>NUCLEOTIDE SEQUENCE [LARGE SCALE GENOMIC DNA]</scope>
    <source>
        <strain evidence="13 14">ICMP 18580</strain>
    </source>
</reference>
<comment type="catalytic activity">
    <reaction evidence="1 10">
        <text>Cleaves type-1 transmembrane domains using a catalytic dyad composed of serine and histidine that are contributed by different transmembrane domains.</text>
        <dbReference type="EC" id="3.4.21.105"/>
    </reaction>
</comment>
<comment type="function">
    <text evidence="10">Serine protease involved in intramembrane proteolysis.</text>
</comment>
<evidence type="ECO:0000256" key="1">
    <source>
        <dbReference type="ARBA" id="ARBA00000156"/>
    </source>
</evidence>
<evidence type="ECO:0000256" key="9">
    <source>
        <dbReference type="ARBA" id="ARBA00023136"/>
    </source>
</evidence>
<evidence type="ECO:0000256" key="10">
    <source>
        <dbReference type="RuleBase" id="RU362115"/>
    </source>
</evidence>
<dbReference type="GO" id="GO:0006508">
    <property type="term" value="P:proteolysis"/>
    <property type="evidence" value="ECO:0007669"/>
    <property type="project" value="UniProtKB-KW"/>
</dbReference>
<feature type="region of interest" description="Disordered" evidence="11">
    <location>
        <begin position="177"/>
        <end position="231"/>
    </location>
</feature>
<evidence type="ECO:0000256" key="6">
    <source>
        <dbReference type="ARBA" id="ARBA00022801"/>
    </source>
</evidence>
<name>A0A8H3WUV4_9PEZI</name>
<feature type="domain" description="Peptidase S54 rhomboid" evidence="12">
    <location>
        <begin position="364"/>
        <end position="501"/>
    </location>
</feature>
<dbReference type="OrthoDB" id="2146116at2759"/>
<dbReference type="GO" id="GO:0004252">
    <property type="term" value="F:serine-type endopeptidase activity"/>
    <property type="evidence" value="ECO:0007669"/>
    <property type="project" value="InterPro"/>
</dbReference>
<comment type="caution">
    <text evidence="10">Lacks conserved residue(s) required for the propagation of feature annotation.</text>
</comment>
<keyword evidence="8 10" id="KW-1133">Transmembrane helix</keyword>
<keyword evidence="7 10" id="KW-0720">Serine protease</keyword>
<dbReference type="PANTHER" id="PTHR22936:SF69">
    <property type="entry name" value="RHOMBOID-LIKE PROTEIN"/>
    <property type="match status" value="1"/>
</dbReference>
<dbReference type="Proteomes" id="UP000434172">
    <property type="component" value="Unassembled WGS sequence"/>
</dbReference>
<evidence type="ECO:0000256" key="11">
    <source>
        <dbReference type="SAM" id="MobiDB-lite"/>
    </source>
</evidence>
<feature type="region of interest" description="Disordered" evidence="11">
    <location>
        <begin position="1"/>
        <end position="63"/>
    </location>
</feature>
<feature type="compositionally biased region" description="Low complexity" evidence="11">
    <location>
        <begin position="21"/>
        <end position="37"/>
    </location>
</feature>
<dbReference type="InterPro" id="IPR022764">
    <property type="entry name" value="Peptidase_S54_rhomboid_dom"/>
</dbReference>
<keyword evidence="9 10" id="KW-0472">Membrane</keyword>
<gene>
    <name evidence="13" type="ORF">GQ607_001338</name>
</gene>
<dbReference type="Gene3D" id="1.20.1540.10">
    <property type="entry name" value="Rhomboid-like"/>
    <property type="match status" value="1"/>
</dbReference>